<evidence type="ECO:0000256" key="3">
    <source>
        <dbReference type="ARBA" id="ARBA00011291"/>
    </source>
</evidence>
<dbReference type="AlphaFoldDB" id="A0A3G3MEJ3"/>
<dbReference type="InterPro" id="IPR001421">
    <property type="entry name" value="ATP8_metazoa"/>
</dbReference>
<proteinExistence type="inferred from homology"/>
<evidence type="ECO:0000313" key="14">
    <source>
        <dbReference type="EMBL" id="AYR05245.1"/>
    </source>
</evidence>
<organism evidence="14">
    <name type="scientific">Coleoptera sp. ACP-2013</name>
    <dbReference type="NCBI Taxonomy" id="2485033"/>
    <lineage>
        <taxon>Eukaryota</taxon>
        <taxon>Metazoa</taxon>
        <taxon>Ecdysozoa</taxon>
        <taxon>Arthropoda</taxon>
        <taxon>Hexapoda</taxon>
        <taxon>Insecta</taxon>
        <taxon>Pterygota</taxon>
        <taxon>Neoptera</taxon>
        <taxon>Endopterygota</taxon>
        <taxon>Coleoptera</taxon>
    </lineage>
</organism>
<evidence type="ECO:0000256" key="5">
    <source>
        <dbReference type="ARBA" id="ARBA00022547"/>
    </source>
</evidence>
<evidence type="ECO:0000256" key="9">
    <source>
        <dbReference type="ARBA" id="ARBA00023065"/>
    </source>
</evidence>
<dbReference type="EMBL" id="MH940188">
    <property type="protein sequence ID" value="AYR05245.1"/>
    <property type="molecule type" value="Genomic_DNA"/>
</dbReference>
<evidence type="ECO:0000256" key="10">
    <source>
        <dbReference type="ARBA" id="ARBA00023128"/>
    </source>
</evidence>
<name>A0A3G3MEJ3_9COLE</name>
<comment type="subunit">
    <text evidence="3">F-type ATPases have 2 components, CF(1) - the catalytic core - and CF(0) - the membrane proton channel.</text>
</comment>
<geneLocation type="mitochondrion" evidence="14"/>
<evidence type="ECO:0000256" key="6">
    <source>
        <dbReference type="ARBA" id="ARBA00022692"/>
    </source>
</evidence>
<dbReference type="GO" id="GO:0031966">
    <property type="term" value="C:mitochondrial membrane"/>
    <property type="evidence" value="ECO:0007669"/>
    <property type="project" value="UniProtKB-SubCell"/>
</dbReference>
<keyword evidence="8 13" id="KW-1133">Transmembrane helix</keyword>
<reference evidence="14" key="1">
    <citation type="journal article" date="2015" name="Mol. Biol. Evol.">
        <title>Soup to Tree: The Phylogeny of Beetles Inferred by Mitochondrial Metagenomics of a Bornean Rainforest Sample.</title>
        <authorList>
            <person name="Crampton-Platt A."/>
            <person name="Timmermans M.J."/>
            <person name="Gimmel M.L."/>
            <person name="Kutty S.N."/>
            <person name="Cockerill T.D."/>
            <person name="Vun Khen C."/>
            <person name="Vogler A.P."/>
        </authorList>
    </citation>
    <scope>NUCLEOTIDE SEQUENCE</scope>
</reference>
<feature type="transmembrane region" description="Helical" evidence="13">
    <location>
        <begin position="12"/>
        <end position="31"/>
    </location>
</feature>
<comment type="similarity">
    <text evidence="2 12">Belongs to the ATPase protein 8 family.</text>
</comment>
<evidence type="ECO:0000256" key="13">
    <source>
        <dbReference type="SAM" id="Phobius"/>
    </source>
</evidence>
<evidence type="ECO:0000256" key="11">
    <source>
        <dbReference type="ARBA" id="ARBA00023136"/>
    </source>
</evidence>
<keyword evidence="7 12" id="KW-0375">Hydrogen ion transport</keyword>
<keyword evidence="10 12" id="KW-0496">Mitochondrion</keyword>
<evidence type="ECO:0000256" key="8">
    <source>
        <dbReference type="ARBA" id="ARBA00022989"/>
    </source>
</evidence>
<protein>
    <recommendedName>
        <fullName evidence="12">ATP synthase complex subunit 8</fullName>
    </recommendedName>
</protein>
<keyword evidence="5 12" id="KW-0138">CF(0)</keyword>
<evidence type="ECO:0000256" key="1">
    <source>
        <dbReference type="ARBA" id="ARBA00004304"/>
    </source>
</evidence>
<reference evidence="14" key="2">
    <citation type="submission" date="2018-09" db="EMBL/GenBank/DDBJ databases">
        <authorList>
            <person name="James G."/>
        </authorList>
    </citation>
    <scope>NUCLEOTIDE SEQUENCE</scope>
</reference>
<evidence type="ECO:0000256" key="2">
    <source>
        <dbReference type="ARBA" id="ARBA00008892"/>
    </source>
</evidence>
<accession>A0A3G3MEJ3</accession>
<keyword evidence="11 13" id="KW-0472">Membrane</keyword>
<keyword evidence="4 12" id="KW-0813">Transport</keyword>
<keyword evidence="6 12" id="KW-0812">Transmembrane</keyword>
<dbReference type="GO" id="GO:0045259">
    <property type="term" value="C:proton-transporting ATP synthase complex"/>
    <property type="evidence" value="ECO:0007669"/>
    <property type="project" value="UniProtKB-KW"/>
</dbReference>
<evidence type="ECO:0000256" key="7">
    <source>
        <dbReference type="ARBA" id="ARBA00022781"/>
    </source>
</evidence>
<gene>
    <name evidence="14" type="primary">atp8</name>
</gene>
<dbReference type="Pfam" id="PF00895">
    <property type="entry name" value="ATP-synt_8"/>
    <property type="match status" value="1"/>
</dbReference>
<evidence type="ECO:0000256" key="4">
    <source>
        <dbReference type="ARBA" id="ARBA00022448"/>
    </source>
</evidence>
<evidence type="ECO:0000256" key="12">
    <source>
        <dbReference type="RuleBase" id="RU003661"/>
    </source>
</evidence>
<dbReference type="GO" id="GO:0015986">
    <property type="term" value="P:proton motive force-driven ATP synthesis"/>
    <property type="evidence" value="ECO:0007669"/>
    <property type="project" value="InterPro"/>
</dbReference>
<comment type="subcellular location">
    <subcellularLocation>
        <location evidence="1 12">Mitochondrion membrane</location>
        <topology evidence="1 12">Single-pass membrane protein</topology>
    </subcellularLocation>
</comment>
<dbReference type="GO" id="GO:0015078">
    <property type="term" value="F:proton transmembrane transporter activity"/>
    <property type="evidence" value="ECO:0007669"/>
    <property type="project" value="InterPro"/>
</dbReference>
<sequence length="51" mass="6325">MPQMAPLNWLTLLIYFLIVFFLINIMNYYNFNYKIKNSFSSKSLIKLNWKW</sequence>
<keyword evidence="9 12" id="KW-0406">Ion transport</keyword>